<dbReference type="GO" id="GO:0004714">
    <property type="term" value="F:transmembrane receptor protein tyrosine kinase activity"/>
    <property type="evidence" value="ECO:0007669"/>
    <property type="project" value="TreeGrafter"/>
</dbReference>
<dbReference type="Pfam" id="PF04564">
    <property type="entry name" value="U-box"/>
    <property type="match status" value="1"/>
</dbReference>
<evidence type="ECO:0000259" key="1">
    <source>
        <dbReference type="PROSITE" id="PS50011"/>
    </source>
</evidence>
<dbReference type="Gene3D" id="1.10.510.10">
    <property type="entry name" value="Transferase(Phosphotransferase) domain 1"/>
    <property type="match status" value="1"/>
</dbReference>
<dbReference type="Proteomes" id="UP000681967">
    <property type="component" value="Unassembled WGS sequence"/>
</dbReference>
<feature type="non-terminal residue" evidence="3">
    <location>
        <position position="1"/>
    </location>
</feature>
<dbReference type="GO" id="GO:0007169">
    <property type="term" value="P:cell surface receptor protein tyrosine kinase signaling pathway"/>
    <property type="evidence" value="ECO:0007669"/>
    <property type="project" value="TreeGrafter"/>
</dbReference>
<dbReference type="PIRSF" id="PIRSF000654">
    <property type="entry name" value="Integrin-linked_kinase"/>
    <property type="match status" value="1"/>
</dbReference>
<dbReference type="Gene3D" id="3.30.40.10">
    <property type="entry name" value="Zinc/RING finger domain, C3HC4 (zinc finger)"/>
    <property type="match status" value="1"/>
</dbReference>
<organism evidence="3 4">
    <name type="scientific">Rotaria magnacalcarata</name>
    <dbReference type="NCBI Taxonomy" id="392030"/>
    <lineage>
        <taxon>Eukaryota</taxon>
        <taxon>Metazoa</taxon>
        <taxon>Spiralia</taxon>
        <taxon>Gnathifera</taxon>
        <taxon>Rotifera</taxon>
        <taxon>Eurotatoria</taxon>
        <taxon>Bdelloidea</taxon>
        <taxon>Philodinida</taxon>
        <taxon>Philodinidae</taxon>
        <taxon>Rotaria</taxon>
    </lineage>
</organism>
<reference evidence="3" key="1">
    <citation type="submission" date="2021-02" db="EMBL/GenBank/DDBJ databases">
        <authorList>
            <person name="Nowell W R."/>
        </authorList>
    </citation>
    <scope>NUCLEOTIDE SEQUENCE</scope>
</reference>
<dbReference type="AlphaFoldDB" id="A0A8S2KE51"/>
<dbReference type="GO" id="GO:0005524">
    <property type="term" value="F:ATP binding"/>
    <property type="evidence" value="ECO:0007669"/>
    <property type="project" value="InterPro"/>
</dbReference>
<dbReference type="SUPFAM" id="SSF56112">
    <property type="entry name" value="Protein kinase-like (PK-like)"/>
    <property type="match status" value="1"/>
</dbReference>
<dbReference type="InterPro" id="IPR000719">
    <property type="entry name" value="Prot_kinase_dom"/>
</dbReference>
<dbReference type="EMBL" id="CAJOBH010001364">
    <property type="protein sequence ID" value="CAF3850337.1"/>
    <property type="molecule type" value="Genomic_DNA"/>
</dbReference>
<feature type="domain" description="U-box" evidence="2">
    <location>
        <begin position="6"/>
        <end position="79"/>
    </location>
</feature>
<evidence type="ECO:0000313" key="4">
    <source>
        <dbReference type="Proteomes" id="UP000681967"/>
    </source>
</evidence>
<dbReference type="GO" id="GO:0004842">
    <property type="term" value="F:ubiquitin-protein transferase activity"/>
    <property type="evidence" value="ECO:0007669"/>
    <property type="project" value="InterPro"/>
</dbReference>
<dbReference type="SMART" id="SM00504">
    <property type="entry name" value="Ubox"/>
    <property type="match status" value="1"/>
</dbReference>
<evidence type="ECO:0000259" key="2">
    <source>
        <dbReference type="PROSITE" id="PS51698"/>
    </source>
</evidence>
<feature type="domain" description="Protein kinase" evidence="1">
    <location>
        <begin position="17"/>
        <end position="364"/>
    </location>
</feature>
<dbReference type="GO" id="GO:0005886">
    <property type="term" value="C:plasma membrane"/>
    <property type="evidence" value="ECO:0007669"/>
    <property type="project" value="TreeGrafter"/>
</dbReference>
<dbReference type="Pfam" id="PF07714">
    <property type="entry name" value="PK_Tyr_Ser-Thr"/>
    <property type="match status" value="1"/>
</dbReference>
<evidence type="ECO:0008006" key="5">
    <source>
        <dbReference type="Google" id="ProtNLM"/>
    </source>
</evidence>
<dbReference type="GO" id="GO:0043235">
    <property type="term" value="C:receptor complex"/>
    <property type="evidence" value="ECO:0007669"/>
    <property type="project" value="TreeGrafter"/>
</dbReference>
<proteinExistence type="predicted"/>
<dbReference type="PANTHER" id="PTHR24416:SF611">
    <property type="entry name" value="TYROSINE-PROTEIN KINASE TRANSMEMBRANE RECEPTOR ROR"/>
    <property type="match status" value="1"/>
</dbReference>
<dbReference type="InterPro" id="IPR013083">
    <property type="entry name" value="Znf_RING/FYVE/PHD"/>
</dbReference>
<comment type="caution">
    <text evidence="3">The sequence shown here is derived from an EMBL/GenBank/DDBJ whole genome shotgun (WGS) entry which is preliminary data.</text>
</comment>
<dbReference type="InterPro" id="IPR001245">
    <property type="entry name" value="Ser-Thr/Tyr_kinase_cat_dom"/>
</dbReference>
<dbReference type="InterPro" id="IPR050122">
    <property type="entry name" value="RTK"/>
</dbReference>
<evidence type="ECO:0000313" key="3">
    <source>
        <dbReference type="EMBL" id="CAF3850337.1"/>
    </source>
</evidence>
<dbReference type="PRINTS" id="PR00109">
    <property type="entry name" value="TYRKINASE"/>
</dbReference>
<accession>A0A8S2KE51</accession>
<dbReference type="PROSITE" id="PS50011">
    <property type="entry name" value="PROTEIN_KINASE_DOM"/>
    <property type="match status" value="1"/>
</dbReference>
<name>A0A8S2KE51_9BILA</name>
<dbReference type="InterPro" id="IPR008266">
    <property type="entry name" value="Tyr_kinase_AS"/>
</dbReference>
<sequence>MAVQSSSITLLYCPITRERFRDPVVGSDGHTYERESIIEWLHSHGTSPLTREPMSASSLRSNFVVKKLLEFEVQAKTKNYTFKLNVDVRKKHTRPLFQAHGKFIYEAEWLTNYNAPEVVILRLAGTRALKEADFYVKLTNHMNIVRTFGIVESDMEDRSSVMLLQEYASHGDLGELLRQQVTLPTEPVYRKIFAQISDGMSFLSDKHIVHGDLACRNILVFDYHQNDPKHILVKLTDFGLTRFSCLYETASVANTATLAIVPFRAAAPEVLRSNHRESYTEKSDMYSMAILMWEALSKGQAPWSHLNDMQQVCSKVLNGERPSQPLSCSDNLWRIIMECMADNSAHRPTFAQLKSRLNVLHPKLQQINERAQNFTSPNGRHAPLRQTERNVKSVQISSRSCSRHFVPCEIEDHQ</sequence>
<dbReference type="PROSITE" id="PS51698">
    <property type="entry name" value="U_BOX"/>
    <property type="match status" value="1"/>
</dbReference>
<gene>
    <name evidence="3" type="ORF">BYL167_LOCUS5822</name>
</gene>
<dbReference type="SUPFAM" id="SSF57850">
    <property type="entry name" value="RING/U-box"/>
    <property type="match status" value="1"/>
</dbReference>
<dbReference type="GO" id="GO:0016567">
    <property type="term" value="P:protein ubiquitination"/>
    <property type="evidence" value="ECO:0007669"/>
    <property type="project" value="InterPro"/>
</dbReference>
<protein>
    <recommendedName>
        <fullName evidence="5">Non-specific protein-tyrosine kinase</fullName>
    </recommendedName>
</protein>
<dbReference type="PANTHER" id="PTHR24416">
    <property type="entry name" value="TYROSINE-PROTEIN KINASE RECEPTOR"/>
    <property type="match status" value="1"/>
</dbReference>
<dbReference type="InterPro" id="IPR011009">
    <property type="entry name" value="Kinase-like_dom_sf"/>
</dbReference>
<dbReference type="PROSITE" id="PS00109">
    <property type="entry name" value="PROTEIN_KINASE_TYR"/>
    <property type="match status" value="1"/>
</dbReference>
<dbReference type="CDD" id="cd16655">
    <property type="entry name" value="RING-Ubox_WDSUB1-like"/>
    <property type="match status" value="1"/>
</dbReference>
<dbReference type="InterPro" id="IPR003613">
    <property type="entry name" value="Ubox_domain"/>
</dbReference>